<name>A0A9E8N3Z5_9BACT</name>
<dbReference type="KEGG" id="dpf:ON006_16100"/>
<dbReference type="GO" id="GO:0006355">
    <property type="term" value="P:regulation of DNA-templated transcription"/>
    <property type="evidence" value="ECO:0007669"/>
    <property type="project" value="InterPro"/>
</dbReference>
<protein>
    <submittedName>
        <fullName evidence="6">Response regulator transcription factor</fullName>
    </submittedName>
</protein>
<sequence>MNNPFCYPPTALPDMETADILIYDDNEALRISMEALITDQDDLNLLAAKSSAKNVVEDIHKFQPDVILMDIDMPEINGVEAVKLIRKVNEHIPVIMLTVFDDNENIFNAICAGASGYILKRYASEEIPSAIRNVMSGGAPMTGSVARKVLQMVPVAKSEEQENYDLSKRETELLQLLVNGFSYKMIGFEMNISIDTVRSHIKKIYDKLHVHSATEAVSLAIKKRIV</sequence>
<evidence type="ECO:0000259" key="4">
    <source>
        <dbReference type="PROSITE" id="PS50043"/>
    </source>
</evidence>
<evidence type="ECO:0000256" key="1">
    <source>
        <dbReference type="ARBA" id="ARBA00022553"/>
    </source>
</evidence>
<dbReference type="InterPro" id="IPR039420">
    <property type="entry name" value="WalR-like"/>
</dbReference>
<keyword evidence="1 3" id="KW-0597">Phosphoprotein</keyword>
<evidence type="ECO:0000313" key="6">
    <source>
        <dbReference type="EMBL" id="WAC09275.1"/>
    </source>
</evidence>
<evidence type="ECO:0000256" key="3">
    <source>
        <dbReference type="PROSITE-ProRule" id="PRU00169"/>
    </source>
</evidence>
<feature type="modified residue" description="4-aspartylphosphate" evidence="3">
    <location>
        <position position="70"/>
    </location>
</feature>
<evidence type="ECO:0000313" key="7">
    <source>
        <dbReference type="Proteomes" id="UP001164653"/>
    </source>
</evidence>
<reference evidence="6" key="1">
    <citation type="submission" date="2022-11" db="EMBL/GenBank/DDBJ databases">
        <title>Dyadobacter pollutisoli sp. nov., isolated from plastic dumped soil.</title>
        <authorList>
            <person name="Kim J.M."/>
            <person name="Kim K.R."/>
            <person name="Lee J.K."/>
            <person name="Hao L."/>
            <person name="Jeon C.O."/>
        </authorList>
    </citation>
    <scope>NUCLEOTIDE SEQUENCE</scope>
    <source>
        <strain evidence="6">U1</strain>
    </source>
</reference>
<dbReference type="PROSITE" id="PS50110">
    <property type="entry name" value="RESPONSE_REGULATORY"/>
    <property type="match status" value="1"/>
</dbReference>
<dbReference type="InterPro" id="IPR016032">
    <property type="entry name" value="Sig_transdc_resp-reg_C-effctor"/>
</dbReference>
<dbReference type="Proteomes" id="UP001164653">
    <property type="component" value="Chromosome"/>
</dbReference>
<keyword evidence="7" id="KW-1185">Reference proteome</keyword>
<gene>
    <name evidence="6" type="ORF">ON006_16100</name>
</gene>
<dbReference type="Pfam" id="PF00196">
    <property type="entry name" value="GerE"/>
    <property type="match status" value="1"/>
</dbReference>
<organism evidence="6 7">
    <name type="scientific">Dyadobacter pollutisoli</name>
    <dbReference type="NCBI Taxonomy" id="2910158"/>
    <lineage>
        <taxon>Bacteria</taxon>
        <taxon>Pseudomonadati</taxon>
        <taxon>Bacteroidota</taxon>
        <taxon>Cytophagia</taxon>
        <taxon>Cytophagales</taxon>
        <taxon>Spirosomataceae</taxon>
        <taxon>Dyadobacter</taxon>
    </lineage>
</organism>
<feature type="domain" description="Response regulatory" evidence="5">
    <location>
        <begin position="19"/>
        <end position="135"/>
    </location>
</feature>
<dbReference type="GO" id="GO:0003677">
    <property type="term" value="F:DNA binding"/>
    <property type="evidence" value="ECO:0007669"/>
    <property type="project" value="UniProtKB-KW"/>
</dbReference>
<dbReference type="SUPFAM" id="SSF52172">
    <property type="entry name" value="CheY-like"/>
    <property type="match status" value="1"/>
</dbReference>
<evidence type="ECO:0000256" key="2">
    <source>
        <dbReference type="ARBA" id="ARBA00023125"/>
    </source>
</evidence>
<dbReference type="Gene3D" id="3.40.50.2300">
    <property type="match status" value="1"/>
</dbReference>
<dbReference type="PANTHER" id="PTHR43214:SF37">
    <property type="entry name" value="TRANSCRIPTIONAL REGULATORY PROTEIN YDFI"/>
    <property type="match status" value="1"/>
</dbReference>
<dbReference type="AlphaFoldDB" id="A0A9E8N3Z5"/>
<dbReference type="SMART" id="SM00448">
    <property type="entry name" value="REC"/>
    <property type="match status" value="1"/>
</dbReference>
<keyword evidence="2" id="KW-0238">DNA-binding</keyword>
<dbReference type="SMART" id="SM00421">
    <property type="entry name" value="HTH_LUXR"/>
    <property type="match status" value="1"/>
</dbReference>
<dbReference type="InterPro" id="IPR058245">
    <property type="entry name" value="NreC/VraR/RcsB-like_REC"/>
</dbReference>
<dbReference type="Pfam" id="PF00072">
    <property type="entry name" value="Response_reg"/>
    <property type="match status" value="1"/>
</dbReference>
<dbReference type="EMBL" id="CP112998">
    <property type="protein sequence ID" value="WAC09275.1"/>
    <property type="molecule type" value="Genomic_DNA"/>
</dbReference>
<dbReference type="PRINTS" id="PR00038">
    <property type="entry name" value="HTHLUXR"/>
</dbReference>
<dbReference type="SUPFAM" id="SSF46894">
    <property type="entry name" value="C-terminal effector domain of the bipartite response regulators"/>
    <property type="match status" value="1"/>
</dbReference>
<dbReference type="InterPro" id="IPR011006">
    <property type="entry name" value="CheY-like_superfamily"/>
</dbReference>
<dbReference type="CDD" id="cd17535">
    <property type="entry name" value="REC_NarL-like"/>
    <property type="match status" value="1"/>
</dbReference>
<dbReference type="GO" id="GO:0000160">
    <property type="term" value="P:phosphorelay signal transduction system"/>
    <property type="evidence" value="ECO:0007669"/>
    <property type="project" value="InterPro"/>
</dbReference>
<accession>A0A9E8N3Z5</accession>
<feature type="domain" description="HTH luxR-type" evidence="4">
    <location>
        <begin position="159"/>
        <end position="224"/>
    </location>
</feature>
<dbReference type="RefSeq" id="WP_244822898.1">
    <property type="nucleotide sequence ID" value="NZ_CP112998.1"/>
</dbReference>
<dbReference type="InterPro" id="IPR000792">
    <property type="entry name" value="Tscrpt_reg_LuxR_C"/>
</dbReference>
<proteinExistence type="predicted"/>
<dbReference type="CDD" id="cd06170">
    <property type="entry name" value="LuxR_C_like"/>
    <property type="match status" value="1"/>
</dbReference>
<evidence type="ECO:0000259" key="5">
    <source>
        <dbReference type="PROSITE" id="PS50110"/>
    </source>
</evidence>
<dbReference type="PANTHER" id="PTHR43214">
    <property type="entry name" value="TWO-COMPONENT RESPONSE REGULATOR"/>
    <property type="match status" value="1"/>
</dbReference>
<dbReference type="PROSITE" id="PS50043">
    <property type="entry name" value="HTH_LUXR_2"/>
    <property type="match status" value="1"/>
</dbReference>
<dbReference type="InterPro" id="IPR001789">
    <property type="entry name" value="Sig_transdc_resp-reg_receiver"/>
</dbReference>